<accession>A0ABQ6ND10</accession>
<evidence type="ECO:0008006" key="5">
    <source>
        <dbReference type="Google" id="ProtNLM"/>
    </source>
</evidence>
<feature type="region of interest" description="Disordered" evidence="1">
    <location>
        <begin position="181"/>
        <end position="256"/>
    </location>
</feature>
<dbReference type="InterPro" id="IPR029787">
    <property type="entry name" value="Nucleotide_cyclase"/>
</dbReference>
<keyword evidence="2" id="KW-1133">Transmembrane helix</keyword>
<dbReference type="PANTHER" id="PTHR43336">
    <property type="entry name" value="OXYGEN SENSOR HISTIDINE KINASE RESPONSE REGULATOR DEVS/DOSS"/>
    <property type="match status" value="1"/>
</dbReference>
<dbReference type="Proteomes" id="UP001165060">
    <property type="component" value="Unassembled WGS sequence"/>
</dbReference>
<evidence type="ECO:0000256" key="1">
    <source>
        <dbReference type="SAM" id="MobiDB-lite"/>
    </source>
</evidence>
<dbReference type="SUPFAM" id="SSF55073">
    <property type="entry name" value="Nucleotide cyclase"/>
    <property type="match status" value="1"/>
</dbReference>
<reference evidence="3 4" key="1">
    <citation type="journal article" date="2023" name="Commun. Biol.">
        <title>Genome analysis of Parmales, the sister group of diatoms, reveals the evolutionary specialization of diatoms from phago-mixotrophs to photoautotrophs.</title>
        <authorList>
            <person name="Ban H."/>
            <person name="Sato S."/>
            <person name="Yoshikawa S."/>
            <person name="Yamada K."/>
            <person name="Nakamura Y."/>
            <person name="Ichinomiya M."/>
            <person name="Sato N."/>
            <person name="Blanc-Mathieu R."/>
            <person name="Endo H."/>
            <person name="Kuwata A."/>
            <person name="Ogata H."/>
        </authorList>
    </citation>
    <scope>NUCLEOTIDE SEQUENCE [LARGE SCALE GENOMIC DNA]</scope>
</reference>
<evidence type="ECO:0000313" key="4">
    <source>
        <dbReference type="Proteomes" id="UP001165060"/>
    </source>
</evidence>
<feature type="transmembrane region" description="Helical" evidence="2">
    <location>
        <begin position="307"/>
        <end position="325"/>
    </location>
</feature>
<organism evidence="3 4">
    <name type="scientific">Tetraparma gracilis</name>
    <dbReference type="NCBI Taxonomy" id="2962635"/>
    <lineage>
        <taxon>Eukaryota</taxon>
        <taxon>Sar</taxon>
        <taxon>Stramenopiles</taxon>
        <taxon>Ochrophyta</taxon>
        <taxon>Bolidophyceae</taxon>
        <taxon>Parmales</taxon>
        <taxon>Triparmaceae</taxon>
        <taxon>Tetraparma</taxon>
    </lineage>
</organism>
<sequence>MLLEYFVVSFIVLFGEPICTVAKADIYVTSFISVAAAFFIVLEVVFRLLCDSDYLSKNRIVLFNTIWIPTLSYELLFDCMSLVSLFPGTITTLNNLPKRTRINVQSNQRPSWVFLQSYSQVLFRVFAVCLRTARLERLMRSHVGSNEHVSQWQFWAAFFSAPFKSLDLWRAPPADDHDLLLAPESPTVLPDAPASESASVSSSIPPPVGESEDSFDSSSLPPPLFPSDDPSRESSRFGIGRRSIINTSPRPPASDKATAAIAGASSYPSRVAGATTSAVDFLSAARHTGNKRSLTTITRNTILQRTALFNIIVVLITVITWFRYMTFTQELAAAILIFNADYNIVLQGQSAVIFALNMKQVFQLTQFFTMESTNLLAYQGICGVWTVVSDNYEVLNATFVSPLVGPALKSGFSNPFDISRNILQVNISMPVVNSNISPNGGLFCNNTQPPFLLTGNLTSLAFFEVYDTISLPLAMLQLFEVLVVAVVWFSAVMLQTDPMSTVGLEYFRENGSDACGLSLARGCCWNDDVIEGIETTALIQALLRMTQLLRVALGPTGASFVKAIVADDDDADEDGGSGAGAAVPGDANRLGLKGQARVAKLHQNYRAQSERTLVAVTKVIISLYLNDMFSQCSDEMVNRLDRAGLQKVTLGFGLHAGNAIQGAIGSPLKVDVAFVSKSVEYSEVLESSTKDYGVRVLMSAKFRSLLSPKSRHRTRQADSRALNDAFESDTYTWDVDLAALVSHTSQSFAHSAPSNSQTDYDFDIAIWQQDHALVMVRRKYVSEFFLEWKSTFSKYLAARGEGGGAEATREAVDALTAYDLKWNDALSQKLLGKVVE</sequence>
<protein>
    <recommendedName>
        <fullName evidence="5">Guanylate cyclase domain-containing protein</fullName>
    </recommendedName>
</protein>
<dbReference type="PANTHER" id="PTHR43336:SF3">
    <property type="entry name" value="GUANYLATE CYCLASE DOMAIN-CONTAINING PROTEIN"/>
    <property type="match status" value="1"/>
</dbReference>
<dbReference type="EMBL" id="BRYB01006484">
    <property type="protein sequence ID" value="GMI58723.1"/>
    <property type="molecule type" value="Genomic_DNA"/>
</dbReference>
<keyword evidence="4" id="KW-1185">Reference proteome</keyword>
<name>A0ABQ6ND10_9STRA</name>
<keyword evidence="2" id="KW-0812">Transmembrane</keyword>
<evidence type="ECO:0000256" key="2">
    <source>
        <dbReference type="SAM" id="Phobius"/>
    </source>
</evidence>
<keyword evidence="2" id="KW-0472">Membrane</keyword>
<proteinExistence type="predicted"/>
<dbReference type="Gene3D" id="3.30.70.1230">
    <property type="entry name" value="Nucleotide cyclase"/>
    <property type="match status" value="1"/>
</dbReference>
<comment type="caution">
    <text evidence="3">The sequence shown here is derived from an EMBL/GenBank/DDBJ whole genome shotgun (WGS) entry which is preliminary data.</text>
</comment>
<feature type="transmembrane region" description="Helical" evidence="2">
    <location>
        <begin position="26"/>
        <end position="49"/>
    </location>
</feature>
<evidence type="ECO:0000313" key="3">
    <source>
        <dbReference type="EMBL" id="GMI58723.1"/>
    </source>
</evidence>
<gene>
    <name evidence="3" type="ORF">TeGR_g12789</name>
</gene>
<feature type="compositionally biased region" description="Low complexity" evidence="1">
    <location>
        <begin position="192"/>
        <end position="203"/>
    </location>
</feature>